<protein>
    <recommendedName>
        <fullName evidence="5">Oxygen sensor histidine kinase NreB</fullName>
        <ecNumber evidence="4">2.7.13.3</ecNumber>
    </recommendedName>
    <alternativeName>
        <fullName evidence="15">Nitrogen regulation protein B</fullName>
    </alternativeName>
</protein>
<reference evidence="20 21" key="1">
    <citation type="submission" date="2020-07" db="EMBL/GenBank/DDBJ databases">
        <title>Sequencing the genomes of 1000 actinobacteria strains.</title>
        <authorList>
            <person name="Klenk H.-P."/>
        </authorList>
    </citation>
    <scope>NUCLEOTIDE SEQUENCE [LARGE SCALE GENOMIC DNA]</scope>
    <source>
        <strain evidence="20 21">DSM 19082</strain>
    </source>
</reference>
<comment type="caution">
    <text evidence="20">The sequence shown here is derived from an EMBL/GenBank/DDBJ whole genome shotgun (WGS) entry which is preliminary data.</text>
</comment>
<evidence type="ECO:0000256" key="7">
    <source>
        <dbReference type="ARBA" id="ARBA00022490"/>
    </source>
</evidence>
<feature type="transmembrane region" description="Helical" evidence="18">
    <location>
        <begin position="95"/>
        <end position="118"/>
    </location>
</feature>
<feature type="region of interest" description="Disordered" evidence="17">
    <location>
        <begin position="389"/>
        <end position="416"/>
    </location>
</feature>
<evidence type="ECO:0000313" key="21">
    <source>
        <dbReference type="Proteomes" id="UP000582231"/>
    </source>
</evidence>
<keyword evidence="11" id="KW-0408">Iron</keyword>
<evidence type="ECO:0000256" key="11">
    <source>
        <dbReference type="ARBA" id="ARBA00023004"/>
    </source>
</evidence>
<keyword evidence="18" id="KW-0812">Transmembrane</keyword>
<feature type="transmembrane region" description="Helical" evidence="18">
    <location>
        <begin position="125"/>
        <end position="143"/>
    </location>
</feature>
<keyword evidence="18" id="KW-1133">Transmembrane helix</keyword>
<sequence>MSLPSLSHRPSVSLGLRRPGEHGILAPAGRLDRWLLGVLVVMLVTCAVRYVDRHALDATGVAVLAGAFVLGLAYATRGLLADRSWWPTAWVSGMVVLWGALTAVAPSFAWCAVPVAFAVMRVLPFPWAVGTVVLMTVLLTAAWQRITDGFDPVQVAGPIGVGLVTVLAYRALDNESRARQDLLDRLLEAQAELAEEQHRTGALAERTRLSREIHDSVGQGLSSINLLLQAAEQSWSAQPATAREHVRTAAATARDGLDEVRRVVRDLAPADLAGDVTGHALPDALRLAADQWAQASPGTRVEVRVDGEPVVVPPDVAAALVRTARGALANVREHAEARRVALTLTYHLDEVVLDVRDDGRGFDPAQVRAVGTRGRGLAGVRDRAEALGGRADVESAPGEGTTVSVRFPVTQAKEER</sequence>
<dbReference type="PRINTS" id="PR00344">
    <property type="entry name" value="BCTRLSENSOR"/>
</dbReference>
<evidence type="ECO:0000256" key="17">
    <source>
        <dbReference type="SAM" id="MobiDB-lite"/>
    </source>
</evidence>
<keyword evidence="18" id="KW-0472">Membrane</keyword>
<dbReference type="Pfam" id="PF02518">
    <property type="entry name" value="HATPase_c"/>
    <property type="match status" value="1"/>
</dbReference>
<dbReference type="GO" id="GO:0046872">
    <property type="term" value="F:metal ion binding"/>
    <property type="evidence" value="ECO:0007669"/>
    <property type="project" value="UniProtKB-KW"/>
</dbReference>
<comment type="cofactor">
    <cofactor evidence="2">
        <name>[4Fe-4S] cluster</name>
        <dbReference type="ChEBI" id="CHEBI:49883"/>
    </cofactor>
</comment>
<keyword evidence="16" id="KW-0175">Coiled coil</keyword>
<keyword evidence="8" id="KW-0808">Transferase</keyword>
<dbReference type="PANTHER" id="PTHR24421">
    <property type="entry name" value="NITRATE/NITRITE SENSOR PROTEIN NARX-RELATED"/>
    <property type="match status" value="1"/>
</dbReference>
<dbReference type="EMBL" id="JACCBF010000001">
    <property type="protein sequence ID" value="NYD32264.1"/>
    <property type="molecule type" value="Genomic_DNA"/>
</dbReference>
<dbReference type="PIRSF" id="PIRSF037434">
    <property type="entry name" value="STHK_ChrS"/>
    <property type="match status" value="1"/>
</dbReference>
<keyword evidence="7" id="KW-0963">Cytoplasm</keyword>
<keyword evidence="10 20" id="KW-0418">Kinase</keyword>
<feature type="domain" description="Histidine kinase" evidence="19">
    <location>
        <begin position="212"/>
        <end position="411"/>
    </location>
</feature>
<dbReference type="GO" id="GO:0005737">
    <property type="term" value="C:cytoplasm"/>
    <property type="evidence" value="ECO:0007669"/>
    <property type="project" value="UniProtKB-SubCell"/>
</dbReference>
<evidence type="ECO:0000256" key="16">
    <source>
        <dbReference type="SAM" id="Coils"/>
    </source>
</evidence>
<dbReference type="Pfam" id="PF07730">
    <property type="entry name" value="HisKA_3"/>
    <property type="match status" value="1"/>
</dbReference>
<evidence type="ECO:0000256" key="8">
    <source>
        <dbReference type="ARBA" id="ARBA00022679"/>
    </source>
</evidence>
<evidence type="ECO:0000259" key="19">
    <source>
        <dbReference type="PROSITE" id="PS50109"/>
    </source>
</evidence>
<dbReference type="Gene3D" id="3.30.565.10">
    <property type="entry name" value="Histidine kinase-like ATPase, C-terminal domain"/>
    <property type="match status" value="1"/>
</dbReference>
<keyword evidence="13" id="KW-0411">Iron-sulfur</keyword>
<dbReference type="GO" id="GO:0000155">
    <property type="term" value="F:phosphorelay sensor kinase activity"/>
    <property type="evidence" value="ECO:0007669"/>
    <property type="project" value="InterPro"/>
</dbReference>
<dbReference type="CDD" id="cd16917">
    <property type="entry name" value="HATPase_UhpB-NarQ-NarX-like"/>
    <property type="match status" value="1"/>
</dbReference>
<dbReference type="EC" id="2.7.13.3" evidence="4"/>
<gene>
    <name evidence="20" type="ORF">BJ958_003810</name>
</gene>
<evidence type="ECO:0000256" key="18">
    <source>
        <dbReference type="SAM" id="Phobius"/>
    </source>
</evidence>
<feature type="coiled-coil region" evidence="16">
    <location>
        <begin position="172"/>
        <end position="199"/>
    </location>
</feature>
<dbReference type="SMART" id="SM00387">
    <property type="entry name" value="HATPase_c"/>
    <property type="match status" value="1"/>
</dbReference>
<evidence type="ECO:0000256" key="1">
    <source>
        <dbReference type="ARBA" id="ARBA00000085"/>
    </source>
</evidence>
<keyword evidence="12" id="KW-0902">Two-component regulatory system</keyword>
<evidence type="ECO:0000313" key="20">
    <source>
        <dbReference type="EMBL" id="NYD32264.1"/>
    </source>
</evidence>
<dbReference type="GO" id="GO:0046983">
    <property type="term" value="F:protein dimerization activity"/>
    <property type="evidence" value="ECO:0007669"/>
    <property type="project" value="InterPro"/>
</dbReference>
<dbReference type="SUPFAM" id="SSF55874">
    <property type="entry name" value="ATPase domain of HSP90 chaperone/DNA topoisomerase II/histidine kinase"/>
    <property type="match status" value="1"/>
</dbReference>
<evidence type="ECO:0000256" key="10">
    <source>
        <dbReference type="ARBA" id="ARBA00022777"/>
    </source>
</evidence>
<evidence type="ECO:0000256" key="12">
    <source>
        <dbReference type="ARBA" id="ARBA00023012"/>
    </source>
</evidence>
<evidence type="ECO:0000256" key="9">
    <source>
        <dbReference type="ARBA" id="ARBA00022723"/>
    </source>
</evidence>
<keyword evidence="21" id="KW-1185">Reference proteome</keyword>
<dbReference type="Gene3D" id="1.20.5.1930">
    <property type="match status" value="1"/>
</dbReference>
<dbReference type="GO" id="GO:0016020">
    <property type="term" value="C:membrane"/>
    <property type="evidence" value="ECO:0007669"/>
    <property type="project" value="InterPro"/>
</dbReference>
<dbReference type="InterPro" id="IPR011712">
    <property type="entry name" value="Sig_transdc_His_kin_sub3_dim/P"/>
</dbReference>
<evidence type="ECO:0000256" key="4">
    <source>
        <dbReference type="ARBA" id="ARBA00012438"/>
    </source>
</evidence>
<name>A0A852RWN3_9ACTN</name>
<evidence type="ECO:0000256" key="15">
    <source>
        <dbReference type="ARBA" id="ARBA00030800"/>
    </source>
</evidence>
<feature type="transmembrane region" description="Helical" evidence="18">
    <location>
        <begin position="155"/>
        <end position="172"/>
    </location>
</feature>
<dbReference type="InterPro" id="IPR003594">
    <property type="entry name" value="HATPase_dom"/>
</dbReference>
<comment type="subcellular location">
    <subcellularLocation>
        <location evidence="3">Cytoplasm</location>
    </subcellularLocation>
</comment>
<dbReference type="Proteomes" id="UP000582231">
    <property type="component" value="Unassembled WGS sequence"/>
</dbReference>
<feature type="transmembrane region" description="Helical" evidence="18">
    <location>
        <begin position="34"/>
        <end position="51"/>
    </location>
</feature>
<dbReference type="InterPro" id="IPR004358">
    <property type="entry name" value="Sig_transdc_His_kin-like_C"/>
</dbReference>
<dbReference type="InterPro" id="IPR017205">
    <property type="entry name" value="Sig_transdc_His_kinase_ChrS"/>
</dbReference>
<comment type="function">
    <text evidence="14">Member of the two-component regulatory system NreB/NreC involved in the control of dissimilatory nitrate/nitrite reduction in response to oxygen. NreB functions as a direct oxygen sensor histidine kinase which is autophosphorylated, in the absence of oxygen, probably at the conserved histidine residue, and transfers its phosphate group probably to a conserved aspartate residue of NreC. NreB/NreC activates the expression of the nitrate (narGHJI) and nitrite (nir) reductase operons, as well as the putative nitrate transporter gene narT.</text>
</comment>
<feature type="transmembrane region" description="Helical" evidence="18">
    <location>
        <begin position="58"/>
        <end position="75"/>
    </location>
</feature>
<dbReference type="GO" id="GO:0051539">
    <property type="term" value="F:4 iron, 4 sulfur cluster binding"/>
    <property type="evidence" value="ECO:0007669"/>
    <property type="project" value="UniProtKB-KW"/>
</dbReference>
<dbReference type="AlphaFoldDB" id="A0A852RWN3"/>
<dbReference type="PROSITE" id="PS50109">
    <property type="entry name" value="HIS_KIN"/>
    <property type="match status" value="1"/>
</dbReference>
<comment type="catalytic activity">
    <reaction evidence="1">
        <text>ATP + protein L-histidine = ADP + protein N-phospho-L-histidine.</text>
        <dbReference type="EC" id="2.7.13.3"/>
    </reaction>
</comment>
<evidence type="ECO:0000256" key="6">
    <source>
        <dbReference type="ARBA" id="ARBA00022485"/>
    </source>
</evidence>
<dbReference type="PANTHER" id="PTHR24421:SF62">
    <property type="entry name" value="SENSORY TRANSDUCTION HISTIDINE KINASE"/>
    <property type="match status" value="1"/>
</dbReference>
<evidence type="ECO:0000256" key="5">
    <source>
        <dbReference type="ARBA" id="ARBA00017322"/>
    </source>
</evidence>
<keyword evidence="9" id="KW-0479">Metal-binding</keyword>
<keyword evidence="6" id="KW-0004">4Fe-4S</keyword>
<dbReference type="InterPro" id="IPR036890">
    <property type="entry name" value="HATPase_C_sf"/>
</dbReference>
<proteinExistence type="predicted"/>
<evidence type="ECO:0000256" key="3">
    <source>
        <dbReference type="ARBA" id="ARBA00004496"/>
    </source>
</evidence>
<dbReference type="InterPro" id="IPR050482">
    <property type="entry name" value="Sensor_HK_TwoCompSys"/>
</dbReference>
<organism evidence="20 21">
    <name type="scientific">Nocardioides kongjuensis</name>
    <dbReference type="NCBI Taxonomy" id="349522"/>
    <lineage>
        <taxon>Bacteria</taxon>
        <taxon>Bacillati</taxon>
        <taxon>Actinomycetota</taxon>
        <taxon>Actinomycetes</taxon>
        <taxon>Propionibacteriales</taxon>
        <taxon>Nocardioidaceae</taxon>
        <taxon>Nocardioides</taxon>
    </lineage>
</organism>
<accession>A0A852RWN3</accession>
<evidence type="ECO:0000256" key="13">
    <source>
        <dbReference type="ARBA" id="ARBA00023014"/>
    </source>
</evidence>
<dbReference type="InterPro" id="IPR005467">
    <property type="entry name" value="His_kinase_dom"/>
</dbReference>
<evidence type="ECO:0000256" key="14">
    <source>
        <dbReference type="ARBA" id="ARBA00024827"/>
    </source>
</evidence>
<evidence type="ECO:0000256" key="2">
    <source>
        <dbReference type="ARBA" id="ARBA00001966"/>
    </source>
</evidence>
<dbReference type="RefSeq" id="WP_179728467.1">
    <property type="nucleotide sequence ID" value="NZ_BAABEF010000001.1"/>
</dbReference>